<dbReference type="Gene3D" id="1.25.40.10">
    <property type="entry name" value="Tetratricopeptide repeat domain"/>
    <property type="match status" value="1"/>
</dbReference>
<dbReference type="KEGG" id="tpx:Turpa_0032"/>
<name>I4B088_TURPD</name>
<dbReference type="HOGENOM" id="CLU_902972_0_0_12"/>
<dbReference type="EMBL" id="CP002959">
    <property type="protein sequence ID" value="AFM10695.1"/>
    <property type="molecule type" value="Genomic_DNA"/>
</dbReference>
<reference evidence="4 5" key="1">
    <citation type="submission" date="2012-06" db="EMBL/GenBank/DDBJ databases">
        <title>The complete chromosome of genome of Turneriella parva DSM 21527.</title>
        <authorList>
            <consortium name="US DOE Joint Genome Institute (JGI-PGF)"/>
            <person name="Lucas S."/>
            <person name="Han J."/>
            <person name="Lapidus A."/>
            <person name="Bruce D."/>
            <person name="Goodwin L."/>
            <person name="Pitluck S."/>
            <person name="Peters L."/>
            <person name="Kyrpides N."/>
            <person name="Mavromatis K."/>
            <person name="Ivanova N."/>
            <person name="Mikhailova N."/>
            <person name="Chertkov O."/>
            <person name="Detter J.C."/>
            <person name="Tapia R."/>
            <person name="Han C."/>
            <person name="Land M."/>
            <person name="Hauser L."/>
            <person name="Markowitz V."/>
            <person name="Cheng J.-F."/>
            <person name="Hugenholtz P."/>
            <person name="Woyke T."/>
            <person name="Wu D."/>
            <person name="Gronow S."/>
            <person name="Wellnitz S."/>
            <person name="Brambilla E."/>
            <person name="Klenk H.-P."/>
            <person name="Eisen J.A."/>
        </authorList>
    </citation>
    <scope>NUCLEOTIDE SEQUENCE [LARGE SCALE GENOMIC DNA]</scope>
    <source>
        <strain evidence="5">ATCC BAA-1111 / DSM 21527 / NCTC 11395 / H</strain>
    </source>
</reference>
<evidence type="ECO:0000313" key="5">
    <source>
        <dbReference type="Proteomes" id="UP000006048"/>
    </source>
</evidence>
<feature type="repeat" description="TPR" evidence="1">
    <location>
        <begin position="260"/>
        <end position="293"/>
    </location>
</feature>
<protein>
    <submittedName>
        <fullName evidence="4">Tetratricopeptide TPR_2 repeat-containing protein</fullName>
    </submittedName>
</protein>
<evidence type="ECO:0000256" key="1">
    <source>
        <dbReference type="PROSITE-ProRule" id="PRU00339"/>
    </source>
</evidence>
<proteinExistence type="predicted"/>
<feature type="region of interest" description="Disordered" evidence="2">
    <location>
        <begin position="182"/>
        <end position="224"/>
    </location>
</feature>
<feature type="compositionally biased region" description="Polar residues" evidence="2">
    <location>
        <begin position="183"/>
        <end position="203"/>
    </location>
</feature>
<dbReference type="Proteomes" id="UP000006048">
    <property type="component" value="Chromosome"/>
</dbReference>
<dbReference type="InterPro" id="IPR019734">
    <property type="entry name" value="TPR_rpt"/>
</dbReference>
<dbReference type="PROSITE" id="PS50293">
    <property type="entry name" value="TPR_REGION"/>
    <property type="match status" value="1"/>
</dbReference>
<feature type="compositionally biased region" description="Acidic residues" evidence="2">
    <location>
        <begin position="204"/>
        <end position="213"/>
    </location>
</feature>
<keyword evidence="3" id="KW-0732">Signal</keyword>
<sequence length="308" mass="34336">MYLAVSKRMLYLLAAVASATPVMGQFLTPEDTVKIPPPADIPVGPATPAAPAPAQSAPAPQPSAITPPQLDSYFADFAAYPRAKSVILSWHLIQGRTIEKRIQLYRFTEEPKVIHDISKGTLIAKMTGEINIYEDVPPSRGTYYYAIFLETGRGLEPGAFNASRNLVGPAFYQTAGADFTPPAASSQKVTEAQYQRPEFTSNEVDAEDDESDSADERPARASSERGINSVIRTTFLAGDFSGAVRKLKPFYRNSSPKVRAKAIFYTGMARYRLGQYDRALKYFEHALTRKYYRRNAEFWINRTQENLR</sequence>
<feature type="region of interest" description="Disordered" evidence="2">
    <location>
        <begin position="37"/>
        <end position="62"/>
    </location>
</feature>
<evidence type="ECO:0000256" key="2">
    <source>
        <dbReference type="SAM" id="MobiDB-lite"/>
    </source>
</evidence>
<dbReference type="AlphaFoldDB" id="I4B088"/>
<gene>
    <name evidence="4" type="ordered locus">Turpa_0032</name>
</gene>
<keyword evidence="5" id="KW-1185">Reference proteome</keyword>
<evidence type="ECO:0000256" key="3">
    <source>
        <dbReference type="SAM" id="SignalP"/>
    </source>
</evidence>
<evidence type="ECO:0000313" key="4">
    <source>
        <dbReference type="EMBL" id="AFM10695.1"/>
    </source>
</evidence>
<dbReference type="SUPFAM" id="SSF48452">
    <property type="entry name" value="TPR-like"/>
    <property type="match status" value="1"/>
</dbReference>
<dbReference type="OrthoDB" id="344179at2"/>
<organism evidence="4 5">
    <name type="scientific">Turneriella parva (strain ATCC BAA-1111 / DSM 21527 / NCTC 11395 / H)</name>
    <name type="common">Leptospira parva</name>
    <dbReference type="NCBI Taxonomy" id="869212"/>
    <lineage>
        <taxon>Bacteria</taxon>
        <taxon>Pseudomonadati</taxon>
        <taxon>Spirochaetota</taxon>
        <taxon>Spirochaetia</taxon>
        <taxon>Leptospirales</taxon>
        <taxon>Leptospiraceae</taxon>
        <taxon>Turneriella</taxon>
    </lineage>
</organism>
<feature type="compositionally biased region" description="Basic and acidic residues" evidence="2">
    <location>
        <begin position="214"/>
        <end position="223"/>
    </location>
</feature>
<dbReference type="PROSITE" id="PS50005">
    <property type="entry name" value="TPR"/>
    <property type="match status" value="1"/>
</dbReference>
<dbReference type="STRING" id="869212.Turpa_0032"/>
<accession>I4B088</accession>
<dbReference type="RefSeq" id="WP_014801217.1">
    <property type="nucleotide sequence ID" value="NC_018020.1"/>
</dbReference>
<feature type="compositionally biased region" description="Low complexity" evidence="2">
    <location>
        <begin position="46"/>
        <end position="62"/>
    </location>
</feature>
<keyword evidence="1" id="KW-0802">TPR repeat</keyword>
<dbReference type="InterPro" id="IPR011990">
    <property type="entry name" value="TPR-like_helical_dom_sf"/>
</dbReference>
<feature type="chain" id="PRO_5003686559" evidence="3">
    <location>
        <begin position="25"/>
        <end position="308"/>
    </location>
</feature>
<feature type="signal peptide" evidence="3">
    <location>
        <begin position="1"/>
        <end position="24"/>
    </location>
</feature>